<reference evidence="3" key="1">
    <citation type="journal article" date="2019" name="Int. J. Syst. Evol. Microbiol.">
        <title>The Global Catalogue of Microorganisms (GCM) 10K type strain sequencing project: providing services to taxonomists for standard genome sequencing and annotation.</title>
        <authorList>
            <consortium name="The Broad Institute Genomics Platform"/>
            <consortium name="The Broad Institute Genome Sequencing Center for Infectious Disease"/>
            <person name="Wu L."/>
            <person name="Ma J."/>
        </authorList>
    </citation>
    <scope>NUCLEOTIDE SEQUENCE [LARGE SCALE GENOMIC DNA]</scope>
    <source>
        <strain evidence="3">JCM 10303</strain>
    </source>
</reference>
<feature type="compositionally biased region" description="Acidic residues" evidence="1">
    <location>
        <begin position="1"/>
        <end position="10"/>
    </location>
</feature>
<sequence>MDPETPEADAAEQARETVIPGEDEEAEPVGELSPEVDPADLAEQNRPVPADDDGYEEP</sequence>
<feature type="region of interest" description="Disordered" evidence="1">
    <location>
        <begin position="1"/>
        <end position="58"/>
    </location>
</feature>
<accession>A0ABP3MCA3</accession>
<organism evidence="2 3">
    <name type="scientific">Saccharopolyspora erythraea</name>
    <name type="common">Streptomyces erythraeus</name>
    <dbReference type="NCBI Taxonomy" id="1836"/>
    <lineage>
        <taxon>Bacteria</taxon>
        <taxon>Bacillati</taxon>
        <taxon>Actinomycetota</taxon>
        <taxon>Actinomycetes</taxon>
        <taxon>Pseudonocardiales</taxon>
        <taxon>Pseudonocardiaceae</taxon>
        <taxon>Saccharopolyspora</taxon>
    </lineage>
</organism>
<comment type="caution">
    <text evidence="2">The sequence shown here is derived from an EMBL/GenBank/DDBJ whole genome shotgun (WGS) entry which is preliminary data.</text>
</comment>
<keyword evidence="3" id="KW-1185">Reference proteome</keyword>
<proteinExistence type="predicted"/>
<dbReference type="Proteomes" id="UP001500729">
    <property type="component" value="Unassembled WGS sequence"/>
</dbReference>
<name>A0ABP3MCA3_SACER</name>
<evidence type="ECO:0000313" key="2">
    <source>
        <dbReference type="EMBL" id="GAA0516177.1"/>
    </source>
</evidence>
<evidence type="ECO:0000313" key="3">
    <source>
        <dbReference type="Proteomes" id="UP001500729"/>
    </source>
</evidence>
<evidence type="ECO:0000256" key="1">
    <source>
        <dbReference type="SAM" id="MobiDB-lite"/>
    </source>
</evidence>
<dbReference type="RefSeq" id="WP_009947885.1">
    <property type="nucleotide sequence ID" value="NZ_BAAAGS010000006.1"/>
</dbReference>
<protein>
    <submittedName>
        <fullName evidence="2">Uncharacterized protein</fullName>
    </submittedName>
</protein>
<dbReference type="EMBL" id="BAAAGS010000006">
    <property type="protein sequence ID" value="GAA0516177.1"/>
    <property type="molecule type" value="Genomic_DNA"/>
</dbReference>
<gene>
    <name evidence="2" type="ORF">GCM10009533_14030</name>
</gene>